<evidence type="ECO:0000256" key="2">
    <source>
        <dbReference type="ARBA" id="ARBA00022723"/>
    </source>
</evidence>
<keyword evidence="3" id="KW-0408">Iron</keyword>
<accession>A0A0G4F0C4</accession>
<evidence type="ECO:0000313" key="8">
    <source>
        <dbReference type="EMBL" id="CEM05161.1"/>
    </source>
</evidence>
<dbReference type="PANTHER" id="PTHR21496:SF0">
    <property type="entry name" value="RIESKE DOMAIN-CONTAINING PROTEIN"/>
    <property type="match status" value="1"/>
</dbReference>
<dbReference type="Pfam" id="PF00355">
    <property type="entry name" value="Rieske"/>
    <property type="match status" value="1"/>
</dbReference>
<dbReference type="GO" id="GO:0046872">
    <property type="term" value="F:metal ion binding"/>
    <property type="evidence" value="ECO:0007669"/>
    <property type="project" value="UniProtKB-KW"/>
</dbReference>
<keyword evidence="9" id="KW-1185">Reference proteome</keyword>
<gene>
    <name evidence="8" type="ORF">Vbra_14136</name>
</gene>
<dbReference type="InterPro" id="IPR017941">
    <property type="entry name" value="Rieske_2Fe-2S"/>
</dbReference>
<dbReference type="SUPFAM" id="SSF50022">
    <property type="entry name" value="ISP domain"/>
    <property type="match status" value="1"/>
</dbReference>
<dbReference type="STRING" id="1169540.A0A0G4F0C4"/>
<organism evidence="8 9">
    <name type="scientific">Vitrella brassicaformis (strain CCMP3155)</name>
    <dbReference type="NCBI Taxonomy" id="1169540"/>
    <lineage>
        <taxon>Eukaryota</taxon>
        <taxon>Sar</taxon>
        <taxon>Alveolata</taxon>
        <taxon>Colpodellida</taxon>
        <taxon>Vitrellaceae</taxon>
        <taxon>Vitrella</taxon>
    </lineage>
</organism>
<feature type="domain" description="Rieske" evidence="7">
    <location>
        <begin position="80"/>
        <end position="192"/>
    </location>
</feature>
<sequence length="222" mass="23644">MKTAIAALTLLAGGVSGFVLPSPAGQQCLSQRSTVATDRHGQLGVSPTFYQLRHGDAPQRSYRSRLNAVFGAATATAQEWKAVLNDDEIAAGDLVPVQVNGLNLLLVADADGSIYCVANVCPHIGTPLEQGEVKDGKVVCPLHRTAFSLESGEVVGDWCPFPPLVGPLTGKLRPPQNLATFPVRQRGRTIEVLVDSSAKANFEKNYWKGLLDAQGKADGSYY</sequence>
<dbReference type="InParanoid" id="A0A0G4F0C4"/>
<evidence type="ECO:0000256" key="5">
    <source>
        <dbReference type="ARBA" id="ARBA00034078"/>
    </source>
</evidence>
<name>A0A0G4F0C4_VITBC</name>
<evidence type="ECO:0000256" key="1">
    <source>
        <dbReference type="ARBA" id="ARBA00022714"/>
    </source>
</evidence>
<keyword evidence="1" id="KW-0001">2Fe-2S</keyword>
<dbReference type="Gene3D" id="2.102.10.10">
    <property type="entry name" value="Rieske [2Fe-2S] iron-sulphur domain"/>
    <property type="match status" value="1"/>
</dbReference>
<feature type="signal peptide" evidence="6">
    <location>
        <begin position="1"/>
        <end position="17"/>
    </location>
</feature>
<dbReference type="PhylomeDB" id="A0A0G4F0C4"/>
<dbReference type="PANTHER" id="PTHR21496">
    <property type="entry name" value="FERREDOXIN-RELATED"/>
    <property type="match status" value="1"/>
</dbReference>
<dbReference type="PROSITE" id="PS51296">
    <property type="entry name" value="RIESKE"/>
    <property type="match status" value="1"/>
</dbReference>
<evidence type="ECO:0000256" key="4">
    <source>
        <dbReference type="ARBA" id="ARBA00023014"/>
    </source>
</evidence>
<proteinExistence type="predicted"/>
<dbReference type="CDD" id="cd03467">
    <property type="entry name" value="Rieske"/>
    <property type="match status" value="1"/>
</dbReference>
<dbReference type="AlphaFoldDB" id="A0A0G4F0C4"/>
<evidence type="ECO:0000313" key="9">
    <source>
        <dbReference type="Proteomes" id="UP000041254"/>
    </source>
</evidence>
<dbReference type="EMBL" id="CDMY01000356">
    <property type="protein sequence ID" value="CEM05161.1"/>
    <property type="molecule type" value="Genomic_DNA"/>
</dbReference>
<protein>
    <recommendedName>
        <fullName evidence="7">Rieske domain-containing protein</fullName>
    </recommendedName>
</protein>
<dbReference type="VEuPathDB" id="CryptoDB:Vbra_14136"/>
<evidence type="ECO:0000256" key="3">
    <source>
        <dbReference type="ARBA" id="ARBA00023004"/>
    </source>
</evidence>
<keyword evidence="6" id="KW-0732">Signal</keyword>
<keyword evidence="4" id="KW-0411">Iron-sulfur</keyword>
<keyword evidence="2" id="KW-0479">Metal-binding</keyword>
<evidence type="ECO:0000256" key="6">
    <source>
        <dbReference type="SAM" id="SignalP"/>
    </source>
</evidence>
<evidence type="ECO:0000259" key="7">
    <source>
        <dbReference type="PROSITE" id="PS51296"/>
    </source>
</evidence>
<dbReference type="OrthoDB" id="419161at2759"/>
<reference evidence="8 9" key="1">
    <citation type="submission" date="2014-11" db="EMBL/GenBank/DDBJ databases">
        <authorList>
            <person name="Zhu J."/>
            <person name="Qi W."/>
            <person name="Song R."/>
        </authorList>
    </citation>
    <scope>NUCLEOTIDE SEQUENCE [LARGE SCALE GENOMIC DNA]</scope>
</reference>
<feature type="chain" id="PRO_5005188430" description="Rieske domain-containing protein" evidence="6">
    <location>
        <begin position="18"/>
        <end position="222"/>
    </location>
</feature>
<dbReference type="Proteomes" id="UP000041254">
    <property type="component" value="Unassembled WGS sequence"/>
</dbReference>
<dbReference type="InterPro" id="IPR036922">
    <property type="entry name" value="Rieske_2Fe-2S_sf"/>
</dbReference>
<comment type="cofactor">
    <cofactor evidence="5">
        <name>[2Fe-2S] cluster</name>
        <dbReference type="ChEBI" id="CHEBI:190135"/>
    </cofactor>
</comment>
<dbReference type="GO" id="GO:0051537">
    <property type="term" value="F:2 iron, 2 sulfur cluster binding"/>
    <property type="evidence" value="ECO:0007669"/>
    <property type="project" value="UniProtKB-KW"/>
</dbReference>